<evidence type="ECO:0000259" key="1">
    <source>
        <dbReference type="Pfam" id="PF00535"/>
    </source>
</evidence>
<evidence type="ECO:0000313" key="3">
    <source>
        <dbReference type="Proteomes" id="UP000746690"/>
    </source>
</evidence>
<dbReference type="InterPro" id="IPR029044">
    <property type="entry name" value="Nucleotide-diphossugar_trans"/>
</dbReference>
<protein>
    <submittedName>
        <fullName evidence="2">Glycosyltransferase</fullName>
    </submittedName>
</protein>
<dbReference type="RefSeq" id="WP_169669707.1">
    <property type="nucleotide sequence ID" value="NZ_JABBHF010000001.1"/>
</dbReference>
<dbReference type="Gene3D" id="3.90.550.10">
    <property type="entry name" value="Spore Coat Polysaccharide Biosynthesis Protein SpsA, Chain A"/>
    <property type="match status" value="1"/>
</dbReference>
<organism evidence="2 3">
    <name type="scientific">Flavivirga algicola</name>
    <dbReference type="NCBI Taxonomy" id="2729136"/>
    <lineage>
        <taxon>Bacteria</taxon>
        <taxon>Pseudomonadati</taxon>
        <taxon>Bacteroidota</taxon>
        <taxon>Flavobacteriia</taxon>
        <taxon>Flavobacteriales</taxon>
        <taxon>Flavobacteriaceae</taxon>
        <taxon>Flavivirga</taxon>
    </lineage>
</organism>
<dbReference type="EMBL" id="JABBHF010000001">
    <property type="protein sequence ID" value="NMH86350.1"/>
    <property type="molecule type" value="Genomic_DNA"/>
</dbReference>
<keyword evidence="3" id="KW-1185">Reference proteome</keyword>
<evidence type="ECO:0000313" key="2">
    <source>
        <dbReference type="EMBL" id="NMH86350.1"/>
    </source>
</evidence>
<proteinExistence type="predicted"/>
<accession>A0ABX1RVG7</accession>
<gene>
    <name evidence="2" type="ORF">HHX25_02420</name>
</gene>
<dbReference type="PANTHER" id="PTHR22916">
    <property type="entry name" value="GLYCOSYLTRANSFERASE"/>
    <property type="match status" value="1"/>
</dbReference>
<dbReference type="PANTHER" id="PTHR22916:SF3">
    <property type="entry name" value="UDP-GLCNAC:BETAGAL BETA-1,3-N-ACETYLGLUCOSAMINYLTRANSFERASE-LIKE PROTEIN 1"/>
    <property type="match status" value="1"/>
</dbReference>
<dbReference type="Pfam" id="PF00535">
    <property type="entry name" value="Glycos_transf_2"/>
    <property type="match status" value="1"/>
</dbReference>
<reference evidence="2 3" key="1">
    <citation type="submission" date="2020-04" db="EMBL/GenBank/DDBJ databases">
        <title>A Flavivirga sp. nov.</title>
        <authorList>
            <person name="Sun X."/>
        </authorList>
    </citation>
    <scope>NUCLEOTIDE SEQUENCE [LARGE SCALE GENOMIC DNA]</scope>
    <source>
        <strain evidence="2 3">Y03</strain>
    </source>
</reference>
<name>A0ABX1RVG7_9FLAO</name>
<dbReference type="Proteomes" id="UP000746690">
    <property type="component" value="Unassembled WGS sequence"/>
</dbReference>
<dbReference type="InterPro" id="IPR001173">
    <property type="entry name" value="Glyco_trans_2-like"/>
</dbReference>
<dbReference type="SUPFAM" id="SSF53448">
    <property type="entry name" value="Nucleotide-diphospho-sugar transferases"/>
    <property type="match status" value="1"/>
</dbReference>
<sequence length="296" mass="33847">MGSTPLVSVIVPTYKREAYLKLTLESIVSQTYKNIEIIVVDDGTPGDENEILCNSFSSIAYFKIENTGGPSGPRNFGISKSNGAYIAFVDDDDIWLPQKLQVQVDILEENNDFGLVHSCCNIIDEYGLETGEVIGRPGKPLVKHGKVFMRMIGNWTIMMPTPLVRKDVIDKVGLFNQNIPAALEDVEYWSRCAFHTKFYYVDEPLVNYRQHSSNISTNNKKYINLPLYLFKVVKQKHKQNIFSKESYKKLVSNLCFMQAKMFKINVLKTVSNLFVLNPFWFSRFSILKVIIKKTIS</sequence>
<comment type="caution">
    <text evidence="2">The sequence shown here is derived from an EMBL/GenBank/DDBJ whole genome shotgun (WGS) entry which is preliminary data.</text>
</comment>
<feature type="domain" description="Glycosyltransferase 2-like" evidence="1">
    <location>
        <begin position="8"/>
        <end position="113"/>
    </location>
</feature>